<dbReference type="EMBL" id="CAJVPT010015213">
    <property type="protein sequence ID" value="CAG8610076.1"/>
    <property type="molecule type" value="Genomic_DNA"/>
</dbReference>
<protein>
    <submittedName>
        <fullName evidence="1">15441_t:CDS:1</fullName>
    </submittedName>
</protein>
<evidence type="ECO:0000313" key="1">
    <source>
        <dbReference type="EMBL" id="CAG8610076.1"/>
    </source>
</evidence>
<evidence type="ECO:0000313" key="2">
    <source>
        <dbReference type="Proteomes" id="UP000789525"/>
    </source>
</evidence>
<accession>A0ACA9N0F0</accession>
<organism evidence="1 2">
    <name type="scientific">Acaulospora colombiana</name>
    <dbReference type="NCBI Taxonomy" id="27376"/>
    <lineage>
        <taxon>Eukaryota</taxon>
        <taxon>Fungi</taxon>
        <taxon>Fungi incertae sedis</taxon>
        <taxon>Mucoromycota</taxon>
        <taxon>Glomeromycotina</taxon>
        <taxon>Glomeromycetes</taxon>
        <taxon>Diversisporales</taxon>
        <taxon>Acaulosporaceae</taxon>
        <taxon>Acaulospora</taxon>
    </lineage>
</organism>
<dbReference type="Proteomes" id="UP000789525">
    <property type="component" value="Unassembled WGS sequence"/>
</dbReference>
<gene>
    <name evidence="1" type="ORF">ACOLOM_LOCUS6986</name>
</gene>
<proteinExistence type="predicted"/>
<reference evidence="1" key="1">
    <citation type="submission" date="2021-06" db="EMBL/GenBank/DDBJ databases">
        <authorList>
            <person name="Kallberg Y."/>
            <person name="Tangrot J."/>
            <person name="Rosling A."/>
        </authorList>
    </citation>
    <scope>NUCLEOTIDE SEQUENCE</scope>
    <source>
        <strain evidence="1">CL356</strain>
    </source>
</reference>
<keyword evidence="2" id="KW-1185">Reference proteome</keyword>
<name>A0ACA9N0F0_9GLOM</name>
<feature type="non-terminal residue" evidence="1">
    <location>
        <position position="852"/>
    </location>
</feature>
<sequence length="852" mass="98456">KEDLFSLKSEDTFDNDLNAIIKAYRDEETARLTSFEVEKRNEDLRISRRWLSKFHELTQERGIWSLGRQTDIHWKLDRRENYSRMRRKLTINYDYDAHRDASAKRDKTPIANSTSKSKNINIQRIKKAAIPESGRSTTPILNAVEPWTDSWGFTGSSLISESESLESDDQEWNIVDNGEVVDTVDLSSNSNLFTVECEMIVLLSVIKGRLELTSTHLSFLVDRRNLLQELNNIEQGSLIVDSEMLRDKKWTISEIREIHMRKYLLRRSAFELFLTDQTNYFFNFPEPKDRLRLFNKITSLKPPSMLNQDTRSPITIFQRSNLTERWQRHEISNFEYLMHLNSMAGRSFNDLTQYFVFPWIISDYKSETLDLSDPKIYRDLSKPIGALNPVRLEQFIDRYESFDDPSGRIKKFALWNSLFERSDCCMLSDTDGAIHFDTWQACLNASGDVRELIPEFFYLPEFLTNHNGFDLGVRQDGVRVSNVGLPKWASTPEEFIRIHREALESDYQTGEEAVKAHNVFYYLTYEGAINIDNIQDPVERKSMEQQIYHFGQTPTQLMTKPHPQRFPSKNFLKKDLLNSNGMHQRFVVELKCGKLQFSDLPNPDSVEKFSTVDTQRIITVDENGIIVITPRCFACSKDGKVVMSAGHWDNTFKVSNTETSRTVASISGHDDIVTAVAISEDGRIVVSGSRCSNLLSWKVNLTHDNEFLEVEPVPMQAYYGHDDEINCIVVNAEHDILISGSKDRTCIVHSLRNANYIRTLRPIADDESSIEFVCITKDANIVIYTELNDQYFLHTYSINGRLLNFARINEKLNHMISSNKKDLIVTSSDRGRIGVYDALSLNLLHDYEIPLI</sequence>
<comment type="caution">
    <text evidence="1">The sequence shown here is derived from an EMBL/GenBank/DDBJ whole genome shotgun (WGS) entry which is preliminary data.</text>
</comment>
<feature type="non-terminal residue" evidence="1">
    <location>
        <position position="1"/>
    </location>
</feature>